<name>R9HG45_BACT4</name>
<proteinExistence type="predicted"/>
<organism evidence="1 2">
    <name type="scientific">Bacteroides thetaiotaomicron dnLKV9</name>
    <dbReference type="NCBI Taxonomy" id="1235785"/>
    <lineage>
        <taxon>Bacteria</taxon>
        <taxon>Pseudomonadati</taxon>
        <taxon>Bacteroidota</taxon>
        <taxon>Bacteroidia</taxon>
        <taxon>Bacteroidales</taxon>
        <taxon>Bacteroidaceae</taxon>
        <taxon>Bacteroides</taxon>
    </lineage>
</organism>
<dbReference type="EMBL" id="ASSM01000005">
    <property type="protein sequence ID" value="EOS02741.1"/>
    <property type="molecule type" value="Genomic_DNA"/>
</dbReference>
<evidence type="ECO:0000313" key="2">
    <source>
        <dbReference type="Proteomes" id="UP000014207"/>
    </source>
</evidence>
<reference evidence="1 2" key="1">
    <citation type="submission" date="2013-04" db="EMBL/GenBank/DDBJ databases">
        <title>The Genome Sequence of Bacteroides thetaiotaomicron dnLKV9.</title>
        <authorList>
            <consortium name="The Broad Institute Genomics Platform"/>
            <consortium name="The Broad Institute Genome Sequencing Center for Infectious Disease"/>
            <person name="Earl A."/>
            <person name="Xavier R."/>
            <person name="Kuhn K."/>
            <person name="Stappenbeck T."/>
            <person name="Walker B."/>
            <person name="Young S."/>
            <person name="Zeng Q."/>
            <person name="Gargeya S."/>
            <person name="Fitzgerald M."/>
            <person name="Haas B."/>
            <person name="Abouelleil A."/>
            <person name="Allen A.W."/>
            <person name="Alvarado L."/>
            <person name="Arachchi H.M."/>
            <person name="Berlin A.M."/>
            <person name="Chapman S.B."/>
            <person name="Gainer-Dewar J."/>
            <person name="Goldberg J."/>
            <person name="Griggs A."/>
            <person name="Gujja S."/>
            <person name="Hansen M."/>
            <person name="Howarth C."/>
            <person name="Imamovic A."/>
            <person name="Ireland A."/>
            <person name="Larimer J."/>
            <person name="McCowan C."/>
            <person name="Murphy C."/>
            <person name="Pearson M."/>
            <person name="Poon T.W."/>
            <person name="Priest M."/>
            <person name="Roberts A."/>
            <person name="Saif S."/>
            <person name="Shea T."/>
            <person name="Sisk P."/>
            <person name="Sykes S."/>
            <person name="Wortman J."/>
            <person name="Nusbaum C."/>
            <person name="Birren B."/>
        </authorList>
    </citation>
    <scope>NUCLEOTIDE SEQUENCE [LARGE SCALE GENOMIC DNA]</scope>
    <source>
        <strain evidence="2">dnLKV9</strain>
    </source>
</reference>
<dbReference type="PATRIC" id="fig|1235785.3.peg.799"/>
<dbReference type="Proteomes" id="UP000014207">
    <property type="component" value="Unassembled WGS sequence"/>
</dbReference>
<accession>R9HG45</accession>
<dbReference type="HOGENOM" id="CLU_3363377_0_0_10"/>
<sequence length="35" mass="4031">MIDKDFPKGLLTQAAELPSLRCNYDLCNLTHYNEC</sequence>
<protein>
    <submittedName>
        <fullName evidence="1">Uncharacterized protein</fullName>
    </submittedName>
</protein>
<gene>
    <name evidence="1" type="ORF">C799_00793</name>
</gene>
<evidence type="ECO:0000313" key="1">
    <source>
        <dbReference type="EMBL" id="EOS02741.1"/>
    </source>
</evidence>
<dbReference type="AlphaFoldDB" id="R9HG45"/>
<comment type="caution">
    <text evidence="1">The sequence shown here is derived from an EMBL/GenBank/DDBJ whole genome shotgun (WGS) entry which is preliminary data.</text>
</comment>